<feature type="transmembrane region" description="Helical" evidence="10">
    <location>
        <begin position="128"/>
        <end position="146"/>
    </location>
</feature>
<dbReference type="AlphaFoldDB" id="U5E5N1"/>
<dbReference type="PROSITE" id="PS00077">
    <property type="entry name" value="COX1_CUB"/>
    <property type="match status" value="1"/>
</dbReference>
<comment type="subcellular location">
    <subcellularLocation>
        <location evidence="1">Membrane</location>
        <topology evidence="1">Multi-pass membrane protein</topology>
    </subcellularLocation>
</comment>
<feature type="transmembrane region" description="Helical" evidence="10">
    <location>
        <begin position="332"/>
        <end position="358"/>
    </location>
</feature>
<evidence type="ECO:0000256" key="4">
    <source>
        <dbReference type="ARBA" id="ARBA00022982"/>
    </source>
</evidence>
<dbReference type="InterPro" id="IPR000883">
    <property type="entry name" value="Cyt_C_Oxase_1"/>
</dbReference>
<evidence type="ECO:0000256" key="2">
    <source>
        <dbReference type="ARBA" id="ARBA00022660"/>
    </source>
</evidence>
<dbReference type="InterPro" id="IPR023616">
    <property type="entry name" value="Cyt_c_oxase-like_su1_dom"/>
</dbReference>
<evidence type="ECO:0000256" key="7">
    <source>
        <dbReference type="ARBA" id="ARBA00025218"/>
    </source>
</evidence>
<comment type="similarity">
    <text evidence="8">Belongs to the heme-copper respiratory oxidase family.</text>
</comment>
<evidence type="ECO:0000256" key="10">
    <source>
        <dbReference type="SAM" id="Phobius"/>
    </source>
</evidence>
<feature type="domain" description="Cytochrome oxidase subunit I profile" evidence="11">
    <location>
        <begin position="28"/>
        <end position="468"/>
    </location>
</feature>
<reference evidence="12 13" key="1">
    <citation type="journal article" date="2014" name="BMC Genomics">
        <title>Genome based analysis of type-I polyketide synthase and nonribosomal peptide synthetase gene clusters in seven strains of five representative Nocardia species.</title>
        <authorList>
            <person name="Komaki H."/>
            <person name="Ichikawa N."/>
            <person name="Hosoyama A."/>
            <person name="Takahashi-Nakaguchi A."/>
            <person name="Matsuzawa T."/>
            <person name="Suzuki K."/>
            <person name="Fujita N."/>
            <person name="Gonoi T."/>
        </authorList>
    </citation>
    <scope>NUCLEOTIDE SEQUENCE [LARGE SCALE GENOMIC DNA]</scope>
    <source>
        <strain evidence="12 13">NBRC 15531</strain>
    </source>
</reference>
<evidence type="ECO:0000313" key="13">
    <source>
        <dbReference type="Proteomes" id="UP000017048"/>
    </source>
</evidence>
<dbReference type="PANTHER" id="PTHR10422:SF18">
    <property type="entry name" value="CYTOCHROME C OXIDASE SUBUNIT 1"/>
    <property type="match status" value="1"/>
</dbReference>
<dbReference type="Pfam" id="PF00115">
    <property type="entry name" value="COX1"/>
    <property type="match status" value="2"/>
</dbReference>
<keyword evidence="3 8" id="KW-0812">Transmembrane</keyword>
<keyword evidence="8" id="KW-0479">Metal-binding</keyword>
<feature type="transmembrane region" description="Helical" evidence="10">
    <location>
        <begin position="87"/>
        <end position="108"/>
    </location>
</feature>
<feature type="transmembrane region" description="Helical" evidence="10">
    <location>
        <begin position="231"/>
        <end position="252"/>
    </location>
</feature>
<evidence type="ECO:0000256" key="8">
    <source>
        <dbReference type="RuleBase" id="RU000370"/>
    </source>
</evidence>
<feature type="transmembrane region" description="Helical" evidence="10">
    <location>
        <begin position="259"/>
        <end position="279"/>
    </location>
</feature>
<evidence type="ECO:0000256" key="9">
    <source>
        <dbReference type="SAM" id="MobiDB-lite"/>
    </source>
</evidence>
<dbReference type="GO" id="GO:0022904">
    <property type="term" value="P:respiratory electron transport chain"/>
    <property type="evidence" value="ECO:0007669"/>
    <property type="project" value="TreeGrafter"/>
</dbReference>
<dbReference type="PRINTS" id="PR01165">
    <property type="entry name" value="CYCOXIDASEI"/>
</dbReference>
<keyword evidence="2 8" id="KW-0679">Respiratory chain</keyword>
<accession>U5E5N1</accession>
<keyword evidence="8" id="KW-0813">Transport</keyword>
<dbReference type="eggNOG" id="COG0843">
    <property type="taxonomic scope" value="Bacteria"/>
</dbReference>
<dbReference type="InterPro" id="IPR036927">
    <property type="entry name" value="Cyt_c_oxase-like_su1_sf"/>
</dbReference>
<keyword evidence="13" id="KW-1185">Reference proteome</keyword>
<feature type="transmembrane region" description="Helical" evidence="10">
    <location>
        <begin position="299"/>
        <end position="320"/>
    </location>
</feature>
<dbReference type="GO" id="GO:0015990">
    <property type="term" value="P:electron transport coupled proton transport"/>
    <property type="evidence" value="ECO:0007669"/>
    <property type="project" value="TreeGrafter"/>
</dbReference>
<comment type="function">
    <text evidence="7">Cytochrome c oxidase is the component of the respiratory chain that catalyzes the reduction of oxygen to water. Subunits 1-3 form the functional core of the enzyme complex. CO I is the catalytic subunit of the enzyme. Electrons originating in cytochrome c are transferred via the copper A center of subunit 2 and heme A of subunit 1 to the bimetallic center formed by heme A3 and copper B.</text>
</comment>
<dbReference type="SUPFAM" id="SSF81442">
    <property type="entry name" value="Cytochrome c oxidase subunit I-like"/>
    <property type="match status" value="1"/>
</dbReference>
<keyword evidence="5 10" id="KW-1133">Transmembrane helix</keyword>
<evidence type="ECO:0000256" key="1">
    <source>
        <dbReference type="ARBA" id="ARBA00004141"/>
    </source>
</evidence>
<feature type="transmembrane region" description="Helical" evidence="10">
    <location>
        <begin position="207"/>
        <end position="225"/>
    </location>
</feature>
<comment type="caution">
    <text evidence="12">The sequence shown here is derived from an EMBL/GenBank/DDBJ whole genome shotgun (WGS) entry which is preliminary data.</text>
</comment>
<keyword evidence="6 10" id="KW-0472">Membrane</keyword>
<protein>
    <submittedName>
        <fullName evidence="12">Cytochrome c oxidase subunit I</fullName>
    </submittedName>
</protein>
<feature type="region of interest" description="Disordered" evidence="9">
    <location>
        <begin position="1"/>
        <end position="31"/>
    </location>
</feature>
<organism evidence="12 13">
    <name type="scientific">Nocardia asteroides NBRC 15531</name>
    <dbReference type="NCBI Taxonomy" id="1110697"/>
    <lineage>
        <taxon>Bacteria</taxon>
        <taxon>Bacillati</taxon>
        <taxon>Actinomycetota</taxon>
        <taxon>Actinomycetes</taxon>
        <taxon>Mycobacteriales</taxon>
        <taxon>Nocardiaceae</taxon>
        <taxon>Nocardia</taxon>
    </lineage>
</organism>
<dbReference type="Gene3D" id="1.20.210.10">
    <property type="entry name" value="Cytochrome c oxidase-like, subunit I domain"/>
    <property type="match status" value="3"/>
</dbReference>
<evidence type="ECO:0000313" key="12">
    <source>
        <dbReference type="EMBL" id="GAD82410.1"/>
    </source>
</evidence>
<name>U5E5N1_NOCAS</name>
<dbReference type="GO" id="GO:0009060">
    <property type="term" value="P:aerobic respiration"/>
    <property type="evidence" value="ECO:0007669"/>
    <property type="project" value="InterPro"/>
</dbReference>
<evidence type="ECO:0000256" key="3">
    <source>
        <dbReference type="ARBA" id="ARBA00022692"/>
    </source>
</evidence>
<dbReference type="GO" id="GO:0016020">
    <property type="term" value="C:membrane"/>
    <property type="evidence" value="ECO:0007669"/>
    <property type="project" value="UniProtKB-SubCell"/>
</dbReference>
<dbReference type="GO" id="GO:0004129">
    <property type="term" value="F:cytochrome-c oxidase activity"/>
    <property type="evidence" value="ECO:0007669"/>
    <property type="project" value="InterPro"/>
</dbReference>
<sequence>MRSGNGAGPSSTGSIVEASRPFPARGGPKGSAVWSIVTTTDPKLLGIMYLVTTTAFFLIGGLMALLMRGELARPGMQFLSPEQYNQLFTMHGTIMLLFYATPTVFGFANAILPLQIGAPDVAFPRLNALSYWLFLFGATMAVSGFLTPGGAADFGWTAYQPLSDIVHSPGLAGIAFDRRLGGHIFDPATGGTVLWQHLFWFFGHPEVYIVALPFFGVISEILPVFSRKPIFGYTALVYATLGIAGLSMAVWAHHMYATGAVLLPFFSLMSFLIAVPTGVKFFNWIGTMWKGQLTFETPMVWALGFIVTFLFGGLSGVILASPPLDFHVHDTYFVVAHFHYVLFGTIVFATFAGIYFWFPKMTGRLLDMPRRYADYLPTDGFTTLNTISTLGSFLLGASMTTFVWNVLKTTDTAKSWPWTTHGARQLPGMGHHLLTPATQLLMGHGNSLEWATTCSPPRHNFYELPIIRSERPAFELHYPHMIERMRSESHIGWGTKTVHADTDDTTKSVDAAP</sequence>
<dbReference type="PANTHER" id="PTHR10422">
    <property type="entry name" value="CYTOCHROME C OXIDASE SUBUNIT 1"/>
    <property type="match status" value="1"/>
</dbReference>
<dbReference type="InterPro" id="IPR023615">
    <property type="entry name" value="Cyt_c_Oxase_su1_BS"/>
</dbReference>
<dbReference type="Proteomes" id="UP000017048">
    <property type="component" value="Unassembled WGS sequence"/>
</dbReference>
<dbReference type="STRING" id="1824.SAMN05444423_1202"/>
<keyword evidence="8" id="KW-0408">Iron</keyword>
<dbReference type="GO" id="GO:0020037">
    <property type="term" value="F:heme binding"/>
    <property type="evidence" value="ECO:0007669"/>
    <property type="project" value="InterPro"/>
</dbReference>
<evidence type="ECO:0000256" key="5">
    <source>
        <dbReference type="ARBA" id="ARBA00022989"/>
    </source>
</evidence>
<evidence type="ECO:0000256" key="6">
    <source>
        <dbReference type="ARBA" id="ARBA00023136"/>
    </source>
</evidence>
<feature type="transmembrane region" description="Helical" evidence="10">
    <location>
        <begin position="44"/>
        <end position="66"/>
    </location>
</feature>
<keyword evidence="4 8" id="KW-0249">Electron transport</keyword>
<dbReference type="PROSITE" id="PS50855">
    <property type="entry name" value="COX1"/>
    <property type="match status" value="1"/>
</dbReference>
<dbReference type="EMBL" id="BAFO02000009">
    <property type="protein sequence ID" value="GAD82410.1"/>
    <property type="molecule type" value="Genomic_DNA"/>
</dbReference>
<evidence type="ECO:0000259" key="11">
    <source>
        <dbReference type="PROSITE" id="PS50855"/>
    </source>
</evidence>
<keyword evidence="8" id="KW-0349">Heme</keyword>
<gene>
    <name evidence="12" type="ORF">NCAST_09_00040</name>
</gene>
<proteinExistence type="inferred from homology"/>